<evidence type="ECO:0000256" key="2">
    <source>
        <dbReference type="ARBA" id="ARBA00009820"/>
    </source>
</evidence>
<dbReference type="InterPro" id="IPR011659">
    <property type="entry name" value="WD40"/>
</dbReference>
<feature type="domain" description="TolB N-terminal" evidence="6">
    <location>
        <begin position="31"/>
        <end position="124"/>
    </location>
</feature>
<dbReference type="InterPro" id="IPR007195">
    <property type="entry name" value="TolB_N"/>
</dbReference>
<dbReference type="HAMAP" id="MF_00671">
    <property type="entry name" value="TolB"/>
    <property type="match status" value="1"/>
</dbReference>
<keyword evidence="5" id="KW-0131">Cell cycle</keyword>
<evidence type="ECO:0000313" key="8">
    <source>
        <dbReference type="Proteomes" id="UP000471298"/>
    </source>
</evidence>
<dbReference type="AlphaFoldDB" id="A0A6N7F035"/>
<keyword evidence="8" id="KW-1185">Reference proteome</keyword>
<dbReference type="Gene3D" id="2.120.10.30">
    <property type="entry name" value="TolB, C-terminal domain"/>
    <property type="match status" value="1"/>
</dbReference>
<evidence type="ECO:0000259" key="6">
    <source>
        <dbReference type="Pfam" id="PF04052"/>
    </source>
</evidence>
<dbReference type="Gene3D" id="3.40.50.10070">
    <property type="entry name" value="TolB, N-terminal domain"/>
    <property type="match status" value="1"/>
</dbReference>
<proteinExistence type="inferred from homology"/>
<reference evidence="7 8" key="1">
    <citation type="submission" date="2019-10" db="EMBL/GenBank/DDBJ databases">
        <title>Cardiobacteriales fam. a chemoheterotrophic member of the order Cardiobacteriales, and proposal of Cardiobacteriales fam. nov.</title>
        <authorList>
            <person name="Wang C."/>
        </authorList>
    </citation>
    <scope>NUCLEOTIDE SEQUENCE [LARGE SCALE GENOMIC DNA]</scope>
    <source>
        <strain evidence="7 8">ML27</strain>
    </source>
</reference>
<comment type="subcellular location">
    <subcellularLocation>
        <location evidence="1 5">Periplasm</location>
    </subcellularLocation>
</comment>
<dbReference type="InterPro" id="IPR011042">
    <property type="entry name" value="6-blade_b-propeller_TolB-like"/>
</dbReference>
<dbReference type="GO" id="GO:0017038">
    <property type="term" value="P:protein import"/>
    <property type="evidence" value="ECO:0007669"/>
    <property type="project" value="InterPro"/>
</dbReference>
<organism evidence="7 8">
    <name type="scientific">Ostreibacterium oceani</name>
    <dbReference type="NCBI Taxonomy" id="2654998"/>
    <lineage>
        <taxon>Bacteria</taxon>
        <taxon>Pseudomonadati</taxon>
        <taxon>Pseudomonadota</taxon>
        <taxon>Gammaproteobacteria</taxon>
        <taxon>Cardiobacteriales</taxon>
        <taxon>Ostreibacteriaceae</taxon>
        <taxon>Ostreibacterium</taxon>
    </lineage>
</organism>
<name>A0A6N7F035_9GAMM</name>
<gene>
    <name evidence="5 7" type="primary">tolB</name>
    <name evidence="7" type="ORF">GCU85_05250</name>
</gene>
<dbReference type="SUPFAM" id="SSF69304">
    <property type="entry name" value="Tricorn protease N-terminal domain"/>
    <property type="match status" value="1"/>
</dbReference>
<dbReference type="FunCoup" id="A0A6N7F035">
    <property type="interactions" value="52"/>
</dbReference>
<dbReference type="PANTHER" id="PTHR36842">
    <property type="entry name" value="PROTEIN TOLB HOMOLOG"/>
    <property type="match status" value="1"/>
</dbReference>
<evidence type="ECO:0000313" key="7">
    <source>
        <dbReference type="EMBL" id="MPV86138.1"/>
    </source>
</evidence>
<keyword evidence="4 5" id="KW-0574">Periplasm</keyword>
<dbReference type="Proteomes" id="UP000471298">
    <property type="component" value="Unassembled WGS sequence"/>
</dbReference>
<evidence type="ECO:0000256" key="3">
    <source>
        <dbReference type="ARBA" id="ARBA00022729"/>
    </source>
</evidence>
<dbReference type="NCBIfam" id="TIGR02800">
    <property type="entry name" value="propeller_TolB"/>
    <property type="match status" value="1"/>
</dbReference>
<comment type="caution">
    <text evidence="7">The sequence shown here is derived from an EMBL/GenBank/DDBJ whole genome shotgun (WGS) entry which is preliminary data.</text>
</comment>
<sequence>MMTIKDNGAIMKKWVLGLCSLLIVTYSSAVEIAVGEGRVAAKPIAIVPFAGSTGDESVDFIVAADLKQSGVFAPIAPTAYQARPSQANQVDYGLFQGVGAAYVVVGELSGGSIRFALLDAFQQNIVGSYVVNVPRGNLRHGAHQVSDIILEKLTGVRGAFATRIAYIHESGLRESRAYHLMMADMDGYNSVTLLTSRAPIMSPRFSPDAKQLAYVTFEGQQQQIVTHDIATGRRGLVSNAPGINSAPAWSPDGTKIAFVLSKDGNPEIYFKKLATNRLVRVTDNPAIETEPVWSPDGQSIYFTSNRGGSPQLYRINIGTGALSRITGTGSYSAGADVSSDGSKIALARNNGGRFVVGTMGVNGGAFAGVSQGFIDETPRFSPNGQMLIFTSVENNRSVLKIVNVDGSGTNTLSSSGQIRDPDWSTYIQ</sequence>
<dbReference type="PANTHER" id="PTHR36842:SF1">
    <property type="entry name" value="PROTEIN TOLB"/>
    <property type="match status" value="1"/>
</dbReference>
<comment type="subunit">
    <text evidence="5">The Tol-Pal system is composed of five core proteins: the inner membrane proteins TolA, TolQ and TolR, the periplasmic protein TolB and the outer membrane protein Pal. They form a network linking the inner and outer membranes and the peptidoglycan layer.</text>
</comment>
<evidence type="ECO:0000256" key="5">
    <source>
        <dbReference type="HAMAP-Rule" id="MF_00671"/>
    </source>
</evidence>
<evidence type="ECO:0000256" key="1">
    <source>
        <dbReference type="ARBA" id="ARBA00004418"/>
    </source>
</evidence>
<dbReference type="GO" id="GO:0042597">
    <property type="term" value="C:periplasmic space"/>
    <property type="evidence" value="ECO:0007669"/>
    <property type="project" value="UniProtKB-SubCell"/>
</dbReference>
<dbReference type="Pfam" id="PF07676">
    <property type="entry name" value="PD40"/>
    <property type="match status" value="4"/>
</dbReference>
<dbReference type="InterPro" id="IPR014167">
    <property type="entry name" value="Tol-Pal_TolB"/>
</dbReference>
<protein>
    <recommendedName>
        <fullName evidence="5">Tol-Pal system protein TolB</fullName>
    </recommendedName>
</protein>
<keyword evidence="5" id="KW-0132">Cell division</keyword>
<dbReference type="SUPFAM" id="SSF52964">
    <property type="entry name" value="TolB, N-terminal domain"/>
    <property type="match status" value="1"/>
</dbReference>
<dbReference type="InParanoid" id="A0A6N7F035"/>
<dbReference type="EMBL" id="WHNW01000004">
    <property type="protein sequence ID" value="MPV86138.1"/>
    <property type="molecule type" value="Genomic_DNA"/>
</dbReference>
<comment type="function">
    <text evidence="5">Part of the Tol-Pal system, which plays a role in outer membrane invagination during cell division and is important for maintaining outer membrane integrity.</text>
</comment>
<accession>A0A6N7F035</accession>
<keyword evidence="3 5" id="KW-0732">Signal</keyword>
<dbReference type="GO" id="GO:0051301">
    <property type="term" value="P:cell division"/>
    <property type="evidence" value="ECO:0007669"/>
    <property type="project" value="UniProtKB-UniRule"/>
</dbReference>
<comment type="similarity">
    <text evidence="2 5">Belongs to the TolB family.</text>
</comment>
<evidence type="ECO:0000256" key="4">
    <source>
        <dbReference type="ARBA" id="ARBA00022764"/>
    </source>
</evidence>
<dbReference type="Pfam" id="PF04052">
    <property type="entry name" value="TolB_N"/>
    <property type="match status" value="1"/>
</dbReference>